<evidence type="ECO:0000256" key="1">
    <source>
        <dbReference type="PROSITE-ProRule" id="PRU00339"/>
    </source>
</evidence>
<dbReference type="Gene3D" id="1.25.40.10">
    <property type="entry name" value="Tetratricopeptide repeat domain"/>
    <property type="match status" value="1"/>
</dbReference>
<accession>A0A0N9I9P8</accession>
<proteinExistence type="predicted"/>
<dbReference type="PANTHER" id="PTHR12558">
    <property type="entry name" value="CELL DIVISION CYCLE 16,23,27"/>
    <property type="match status" value="1"/>
</dbReference>
<dbReference type="Proteomes" id="UP000063699">
    <property type="component" value="Chromosome"/>
</dbReference>
<dbReference type="SUPFAM" id="SSF48452">
    <property type="entry name" value="TPR-like"/>
    <property type="match status" value="1"/>
</dbReference>
<reference evidence="2 3" key="1">
    <citation type="submission" date="2015-07" db="EMBL/GenBank/DDBJ databases">
        <title>Genome sequencing of Kibdelosporangium phytohabitans.</title>
        <authorList>
            <person name="Qin S."/>
            <person name="Xing K."/>
        </authorList>
    </citation>
    <scope>NUCLEOTIDE SEQUENCE [LARGE SCALE GENOMIC DNA]</scope>
    <source>
        <strain evidence="2 3">KLBMP1111</strain>
    </source>
</reference>
<gene>
    <name evidence="2" type="ORF">AOZ06_33840</name>
</gene>
<dbReference type="Pfam" id="PF13432">
    <property type="entry name" value="TPR_16"/>
    <property type="match status" value="2"/>
</dbReference>
<sequence length="384" mass="41123">MIAAAALIAAAVTVTQVVESDGDTVTVEPVSRVNRLRQNVDSLRARLNRVPGDASGWARLGGSYVELARTTADPAYYGKAQGALDRSLKLAPEGNGEAMIGLGALANSRHDFAAAKQWATRAQAVMPDTAEVYGVLADALTQLGDDEAAMDATQRMLDLRPNVAAFTRASYHFELHGQETEARDAMRRGLESATSSDEIAFCQFHLGELAWNAGKSDEAAAYYEQGLVTSPKDPALLHGRAKVAATRGRTDEALAGYRELVVRAPQYIPDYARLLTAAGRTAEASQQYDILAKQQKLLEAQGASDDLVASAVAADRGDKAEALRRAEAEWAKRQSVFVADAMAWALHLDGRDTQALAYSDKAVSSGWRDAAVLAHRNAILGALR</sequence>
<name>A0A0N9I9P8_9PSEU</name>
<dbReference type="AlphaFoldDB" id="A0A0N9I9P8"/>
<dbReference type="SMART" id="SM00028">
    <property type="entry name" value="TPR"/>
    <property type="match status" value="4"/>
</dbReference>
<evidence type="ECO:0000313" key="3">
    <source>
        <dbReference type="Proteomes" id="UP000063699"/>
    </source>
</evidence>
<keyword evidence="3" id="KW-1185">Reference proteome</keyword>
<dbReference type="STRING" id="860235.AOZ06_33840"/>
<dbReference type="PANTHER" id="PTHR12558:SF13">
    <property type="entry name" value="CELL DIVISION CYCLE PROTEIN 27 HOMOLOG"/>
    <property type="match status" value="1"/>
</dbReference>
<evidence type="ECO:0000313" key="2">
    <source>
        <dbReference type="EMBL" id="ALG11202.1"/>
    </source>
</evidence>
<dbReference type="InterPro" id="IPR011990">
    <property type="entry name" value="TPR-like_helical_dom_sf"/>
</dbReference>
<protein>
    <submittedName>
        <fullName evidence="2">Uncharacterized protein</fullName>
    </submittedName>
</protein>
<dbReference type="EMBL" id="CP012752">
    <property type="protein sequence ID" value="ALG11202.1"/>
    <property type="molecule type" value="Genomic_DNA"/>
</dbReference>
<dbReference type="InterPro" id="IPR019734">
    <property type="entry name" value="TPR_rpt"/>
</dbReference>
<dbReference type="PROSITE" id="PS50005">
    <property type="entry name" value="TPR"/>
    <property type="match status" value="1"/>
</dbReference>
<organism evidence="2 3">
    <name type="scientific">Kibdelosporangium phytohabitans</name>
    <dbReference type="NCBI Taxonomy" id="860235"/>
    <lineage>
        <taxon>Bacteria</taxon>
        <taxon>Bacillati</taxon>
        <taxon>Actinomycetota</taxon>
        <taxon>Actinomycetes</taxon>
        <taxon>Pseudonocardiales</taxon>
        <taxon>Pseudonocardiaceae</taxon>
        <taxon>Kibdelosporangium</taxon>
    </lineage>
</organism>
<feature type="repeat" description="TPR" evidence="1">
    <location>
        <begin position="130"/>
        <end position="163"/>
    </location>
</feature>
<keyword evidence="1" id="KW-0802">TPR repeat</keyword>
<dbReference type="KEGG" id="kphy:AOZ06_33840"/>